<evidence type="ECO:0000259" key="6">
    <source>
        <dbReference type="PROSITE" id="PS50835"/>
    </source>
</evidence>
<dbReference type="GO" id="GO:0007156">
    <property type="term" value="P:homophilic cell adhesion via plasma membrane adhesion molecules"/>
    <property type="evidence" value="ECO:0007669"/>
    <property type="project" value="TreeGrafter"/>
</dbReference>
<dbReference type="EMBL" id="BGZK01000029">
    <property type="protein sequence ID" value="GBP08060.1"/>
    <property type="molecule type" value="Genomic_DNA"/>
</dbReference>
<feature type="compositionally biased region" description="Polar residues" evidence="4">
    <location>
        <begin position="25"/>
        <end position="39"/>
    </location>
</feature>
<dbReference type="GO" id="GO:0005886">
    <property type="term" value="C:plasma membrane"/>
    <property type="evidence" value="ECO:0007669"/>
    <property type="project" value="TreeGrafter"/>
</dbReference>
<dbReference type="SMART" id="SM00409">
    <property type="entry name" value="IG"/>
    <property type="match status" value="4"/>
</dbReference>
<dbReference type="InterPro" id="IPR013783">
    <property type="entry name" value="Ig-like_fold"/>
</dbReference>
<dbReference type="GO" id="GO:0008046">
    <property type="term" value="F:axon guidance receptor activity"/>
    <property type="evidence" value="ECO:0007669"/>
    <property type="project" value="TreeGrafter"/>
</dbReference>
<protein>
    <submittedName>
        <fullName evidence="8">Roundabout homolog 1</fullName>
    </submittedName>
</protein>
<feature type="domain" description="Ig-like" evidence="6">
    <location>
        <begin position="233"/>
        <end position="314"/>
    </location>
</feature>
<dbReference type="GO" id="GO:0043025">
    <property type="term" value="C:neuronal cell body"/>
    <property type="evidence" value="ECO:0007669"/>
    <property type="project" value="TreeGrafter"/>
</dbReference>
<dbReference type="Pfam" id="PF00041">
    <property type="entry name" value="fn3"/>
    <property type="match status" value="1"/>
</dbReference>
<dbReference type="InterPro" id="IPR007110">
    <property type="entry name" value="Ig-like_dom"/>
</dbReference>
<reference evidence="8 9" key="1">
    <citation type="journal article" date="2019" name="Commun. Biol.">
        <title>The bagworm genome reveals a unique fibroin gene that provides high tensile strength.</title>
        <authorList>
            <person name="Kono N."/>
            <person name="Nakamura H."/>
            <person name="Ohtoshi R."/>
            <person name="Tomita M."/>
            <person name="Numata K."/>
            <person name="Arakawa K."/>
        </authorList>
    </citation>
    <scope>NUCLEOTIDE SEQUENCE [LARGE SCALE GENOMIC DNA]</scope>
</reference>
<dbReference type="PROSITE" id="PS50853">
    <property type="entry name" value="FN3"/>
    <property type="match status" value="1"/>
</dbReference>
<dbReference type="SMART" id="SM00408">
    <property type="entry name" value="IGc2"/>
    <property type="match status" value="3"/>
</dbReference>
<dbReference type="FunFam" id="2.60.40.10:FF:000189">
    <property type="entry name" value="Neogenin isoform 3"/>
    <property type="match status" value="2"/>
</dbReference>
<feature type="domain" description="Fibronectin type-III" evidence="7">
    <location>
        <begin position="520"/>
        <end position="617"/>
    </location>
</feature>
<evidence type="ECO:0000256" key="2">
    <source>
        <dbReference type="ARBA" id="ARBA00023157"/>
    </source>
</evidence>
<dbReference type="PROSITE" id="PS50835">
    <property type="entry name" value="IG_LIKE"/>
    <property type="match status" value="4"/>
</dbReference>
<keyword evidence="5" id="KW-0472">Membrane</keyword>
<feature type="domain" description="Ig-like" evidence="6">
    <location>
        <begin position="319"/>
        <end position="356"/>
    </location>
</feature>
<dbReference type="SUPFAM" id="SSF49265">
    <property type="entry name" value="Fibronectin type III"/>
    <property type="match status" value="1"/>
</dbReference>
<proteinExistence type="predicted"/>
<dbReference type="InterPro" id="IPR003598">
    <property type="entry name" value="Ig_sub2"/>
</dbReference>
<evidence type="ECO:0000256" key="1">
    <source>
        <dbReference type="ARBA" id="ARBA00022737"/>
    </source>
</evidence>
<keyword evidence="2" id="KW-1015">Disulfide bond</keyword>
<dbReference type="GO" id="GO:0050808">
    <property type="term" value="P:synapse organization"/>
    <property type="evidence" value="ECO:0007669"/>
    <property type="project" value="TreeGrafter"/>
</dbReference>
<dbReference type="Pfam" id="PF13927">
    <property type="entry name" value="Ig_3"/>
    <property type="match status" value="2"/>
</dbReference>
<dbReference type="InterPro" id="IPR050958">
    <property type="entry name" value="Cell_Adh-Cytoskel_Orgn"/>
</dbReference>
<keyword evidence="9" id="KW-1185">Reference proteome</keyword>
<feature type="transmembrane region" description="Helical" evidence="5">
    <location>
        <begin position="639"/>
        <end position="661"/>
    </location>
</feature>
<gene>
    <name evidence="8" type="primary">Robo1</name>
    <name evidence="8" type="ORF">EVAR_2872_1</name>
</gene>
<feature type="domain" description="Ig-like" evidence="6">
    <location>
        <begin position="139"/>
        <end position="228"/>
    </location>
</feature>
<organism evidence="8 9">
    <name type="scientific">Eumeta variegata</name>
    <name type="common">Bagworm moth</name>
    <name type="synonym">Eumeta japonica</name>
    <dbReference type="NCBI Taxonomy" id="151549"/>
    <lineage>
        <taxon>Eukaryota</taxon>
        <taxon>Metazoa</taxon>
        <taxon>Ecdysozoa</taxon>
        <taxon>Arthropoda</taxon>
        <taxon>Hexapoda</taxon>
        <taxon>Insecta</taxon>
        <taxon>Pterygota</taxon>
        <taxon>Neoptera</taxon>
        <taxon>Endopterygota</taxon>
        <taxon>Lepidoptera</taxon>
        <taxon>Glossata</taxon>
        <taxon>Ditrysia</taxon>
        <taxon>Tineoidea</taxon>
        <taxon>Psychidae</taxon>
        <taxon>Oiketicinae</taxon>
        <taxon>Eumeta</taxon>
    </lineage>
</organism>
<dbReference type="GO" id="GO:0030424">
    <property type="term" value="C:axon"/>
    <property type="evidence" value="ECO:0007669"/>
    <property type="project" value="TreeGrafter"/>
</dbReference>
<evidence type="ECO:0000256" key="4">
    <source>
        <dbReference type="SAM" id="MobiDB-lite"/>
    </source>
</evidence>
<dbReference type="InterPro" id="IPR013098">
    <property type="entry name" value="Ig_I-set"/>
</dbReference>
<dbReference type="STRING" id="151549.A0A4C1T3B7"/>
<evidence type="ECO:0000256" key="3">
    <source>
        <dbReference type="ARBA" id="ARBA00023319"/>
    </source>
</evidence>
<sequence length="973" mass="106688">MNVGVKTQSTDNDPNARINKRHSNDAPSQEVTSLFSAQNRAPRIKEHPSNTVAGRSEPATLRCVVEGRPKPAVYWYKDGTPLPPAEDGHRVLLEDGLLFLRVNRGKKDSDEGTYWCVAKNNLGEVASKNVTLAVAVIRDEFRIEPHDIQVAAGESAVLECQAPRGVPEPSVHWVKDGQNLDIEVNGRVTVTESGSLKILETLPTDSGVYRCVATNIAGERQSRAAALIIQRRPHFLVKPNNVTVLIGQKVELNCQSSDPNVKLTWIRDSGSLPATSIIDRGALKFDAVEVTDAGVYSCQIDSHTGTNTATAILTVYSLPEFTVVPENQTVWEGDSITIRCEAKGVPSPIIVWITEGTQHSLVFSECGHDDSKNKSAGQLLKNSSGSVIEYELIHARRYLQQDVLVLKRVDVTSSTTIKVVWDVKTDYNEYLEGVKIWYNGTFLNWKNSTDTALTLTNDGNCIVNGSLTTIYNSGSSSHLLTGLSPYTHYDIFLMPFYKLLLGKPSNLMSGVTEEDVPSEPPQNVTAGVINATAAWIRWEPPPALSWNGELTGYLIEIRTGGGRVVGQMSLGPRTLAAAASSLRAGGRYSARAAALTRRGAGPFSAPAQIHLTATHAPRHYVQPEPPQDSAASQMFPETWLLALGLTLFSVTVIAVFIFFYVKRRHGAQRKKSTGSAIVTAQQCLLNKETIWLRDKPTFGTVNDSGVDVINCHQSLLHGGHATSVLSVEPEYSLPQNSIQDLKVSSVDRLRRRPPEPYASNAIYTELNFKDEKTFDDCTERCSGHNNSTIHSCDGSVHYSSGECSTCCRSSISSRSTKDYREPNKAISVPARDNECHSCHTSRSGSRSRQDASRVCPNASDIEYDYPQWHWLGKENSFKTSNQAVNRASTGRSDQGCQINLCDILPPPPYRIVIATRGAKSGVLRADTRPFKGLPQTLRLREGVPSVGCKSGCLSCTMRARYQDRRASVSHEDL</sequence>
<evidence type="ECO:0000313" key="8">
    <source>
        <dbReference type="EMBL" id="GBP08060.1"/>
    </source>
</evidence>
<evidence type="ECO:0000313" key="9">
    <source>
        <dbReference type="Proteomes" id="UP000299102"/>
    </source>
</evidence>
<dbReference type="SUPFAM" id="SSF48726">
    <property type="entry name" value="Immunoglobulin"/>
    <property type="match status" value="4"/>
</dbReference>
<dbReference type="InterPro" id="IPR003599">
    <property type="entry name" value="Ig_sub"/>
</dbReference>
<comment type="caution">
    <text evidence="8">The sequence shown here is derived from an EMBL/GenBank/DDBJ whole genome shotgun (WGS) entry which is preliminary data.</text>
</comment>
<dbReference type="InterPro" id="IPR036116">
    <property type="entry name" value="FN3_sf"/>
</dbReference>
<dbReference type="SMART" id="SM00060">
    <property type="entry name" value="FN3"/>
    <property type="match status" value="2"/>
</dbReference>
<dbReference type="InterPro" id="IPR003961">
    <property type="entry name" value="FN3_dom"/>
</dbReference>
<evidence type="ECO:0000259" key="7">
    <source>
        <dbReference type="PROSITE" id="PS50853"/>
    </source>
</evidence>
<keyword evidence="5" id="KW-0812">Transmembrane</keyword>
<dbReference type="OrthoDB" id="428111at2759"/>
<keyword evidence="5" id="KW-1133">Transmembrane helix</keyword>
<feature type="domain" description="Ig-like" evidence="6">
    <location>
        <begin position="42"/>
        <end position="131"/>
    </location>
</feature>
<accession>A0A4C1T3B7</accession>
<dbReference type="Gene3D" id="2.60.40.10">
    <property type="entry name" value="Immunoglobulins"/>
    <property type="match status" value="6"/>
</dbReference>
<dbReference type="Pfam" id="PF07679">
    <property type="entry name" value="I-set"/>
    <property type="match status" value="2"/>
</dbReference>
<keyword evidence="1" id="KW-0677">Repeat</keyword>
<dbReference type="Proteomes" id="UP000299102">
    <property type="component" value="Unassembled WGS sequence"/>
</dbReference>
<feature type="compositionally biased region" description="Polar residues" evidence="4">
    <location>
        <begin position="1"/>
        <end position="13"/>
    </location>
</feature>
<dbReference type="CDD" id="cd00063">
    <property type="entry name" value="FN3"/>
    <property type="match status" value="2"/>
</dbReference>
<evidence type="ECO:0000256" key="5">
    <source>
        <dbReference type="SAM" id="Phobius"/>
    </source>
</evidence>
<keyword evidence="3" id="KW-0393">Immunoglobulin domain</keyword>
<dbReference type="InterPro" id="IPR036179">
    <property type="entry name" value="Ig-like_dom_sf"/>
</dbReference>
<feature type="region of interest" description="Disordered" evidence="4">
    <location>
        <begin position="1"/>
        <end position="57"/>
    </location>
</feature>
<name>A0A4C1T3B7_EUMVA</name>
<dbReference type="PANTHER" id="PTHR45080">
    <property type="entry name" value="CONTACTIN 5"/>
    <property type="match status" value="1"/>
</dbReference>
<dbReference type="PANTHER" id="PTHR45080:SF34">
    <property type="entry name" value="MYOSIN LIGHT CHAIN KINASE, SMOOTH MUSCLE-LIKE"/>
    <property type="match status" value="1"/>
</dbReference>
<dbReference type="AlphaFoldDB" id="A0A4C1T3B7"/>